<name>A0A183G9N8_HELPZ</name>
<dbReference type="SUPFAM" id="SSF54695">
    <property type="entry name" value="POZ domain"/>
    <property type="match status" value="1"/>
</dbReference>
<dbReference type="WBParaSite" id="HPBE_0001866601-mRNA-1">
    <property type="protein sequence ID" value="HPBE_0001866601-mRNA-1"/>
    <property type="gene ID" value="HPBE_0001866601"/>
</dbReference>
<reference evidence="4" key="2">
    <citation type="submission" date="2019-09" db="UniProtKB">
        <authorList>
            <consortium name="WormBaseParasite"/>
        </authorList>
    </citation>
    <scope>IDENTIFICATION</scope>
</reference>
<dbReference type="InterPro" id="IPR011333">
    <property type="entry name" value="SKP1/BTB/POZ_sf"/>
</dbReference>
<dbReference type="PANTHER" id="PTHR46306">
    <property type="entry name" value="BTB/POZ DOMAIN-CONTAINING PROTEIN 9"/>
    <property type="match status" value="1"/>
</dbReference>
<dbReference type="AlphaFoldDB" id="A0A183G9N8"/>
<dbReference type="OrthoDB" id="45365at2759"/>
<keyword evidence="3" id="KW-1185">Reference proteome</keyword>
<dbReference type="InterPro" id="IPR000210">
    <property type="entry name" value="BTB/POZ_dom"/>
</dbReference>
<dbReference type="PANTHER" id="PTHR46306:SF1">
    <property type="entry name" value="BTB_POZ DOMAIN-CONTAINING PROTEIN 9"/>
    <property type="match status" value="1"/>
</dbReference>
<dbReference type="GO" id="GO:0005737">
    <property type="term" value="C:cytoplasm"/>
    <property type="evidence" value="ECO:0007669"/>
    <property type="project" value="TreeGrafter"/>
</dbReference>
<sequence>MSVAASANKGQQCRDKDCSAALIRSDRELINGVVRALFASREYADVCFVVQEVRFYAHKVILAFRCEYFKYATMLYGGLKKSTDPETKISGTTHSAFLVVLKFIYGVKFDLSRYNLEELVSILRLTHEYRLTKLQQAVAEILEVIPRLIEKPGMTQDPA</sequence>
<dbReference type="InterPro" id="IPR052407">
    <property type="entry name" value="BTB_POZ_domain_cont_9"/>
</dbReference>
<evidence type="ECO:0000313" key="4">
    <source>
        <dbReference type="WBParaSite" id="HPBE_0001866601-mRNA-1"/>
    </source>
</evidence>
<evidence type="ECO:0000313" key="3">
    <source>
        <dbReference type="Proteomes" id="UP000050761"/>
    </source>
</evidence>
<accession>A0A183G9N8</accession>
<dbReference type="SMART" id="SM00225">
    <property type="entry name" value="BTB"/>
    <property type="match status" value="1"/>
</dbReference>
<organism evidence="3 4">
    <name type="scientific">Heligmosomoides polygyrus</name>
    <name type="common">Parasitic roundworm</name>
    <dbReference type="NCBI Taxonomy" id="6339"/>
    <lineage>
        <taxon>Eukaryota</taxon>
        <taxon>Metazoa</taxon>
        <taxon>Ecdysozoa</taxon>
        <taxon>Nematoda</taxon>
        <taxon>Chromadorea</taxon>
        <taxon>Rhabditida</taxon>
        <taxon>Rhabditina</taxon>
        <taxon>Rhabditomorpha</taxon>
        <taxon>Strongyloidea</taxon>
        <taxon>Heligmosomidae</taxon>
        <taxon>Heligmosomoides</taxon>
    </lineage>
</organism>
<proteinExistence type="predicted"/>
<dbReference type="Gene3D" id="3.30.710.10">
    <property type="entry name" value="Potassium Channel Kv1.1, Chain A"/>
    <property type="match status" value="1"/>
</dbReference>
<dbReference type="Proteomes" id="UP000050761">
    <property type="component" value="Unassembled WGS sequence"/>
</dbReference>
<evidence type="ECO:0000313" key="2">
    <source>
        <dbReference type="EMBL" id="VDP12469.1"/>
    </source>
</evidence>
<protein>
    <submittedName>
        <fullName evidence="4">BTB domain-containing protein</fullName>
    </submittedName>
</protein>
<reference evidence="2 3" key="1">
    <citation type="submission" date="2018-11" db="EMBL/GenBank/DDBJ databases">
        <authorList>
            <consortium name="Pathogen Informatics"/>
        </authorList>
    </citation>
    <scope>NUCLEOTIDE SEQUENCE [LARGE SCALE GENOMIC DNA]</scope>
</reference>
<feature type="domain" description="BTB" evidence="1">
    <location>
        <begin position="44"/>
        <end position="113"/>
    </location>
</feature>
<gene>
    <name evidence="2" type="ORF">HPBE_LOCUS18665</name>
</gene>
<dbReference type="Pfam" id="PF00651">
    <property type="entry name" value="BTB"/>
    <property type="match status" value="1"/>
</dbReference>
<dbReference type="EMBL" id="UZAH01030836">
    <property type="protein sequence ID" value="VDP12469.1"/>
    <property type="molecule type" value="Genomic_DNA"/>
</dbReference>
<accession>A0A3P8EKP3</accession>
<dbReference type="PROSITE" id="PS50097">
    <property type="entry name" value="BTB"/>
    <property type="match status" value="1"/>
</dbReference>
<evidence type="ECO:0000259" key="1">
    <source>
        <dbReference type="PROSITE" id="PS50097"/>
    </source>
</evidence>